<evidence type="ECO:0000313" key="1">
    <source>
        <dbReference type="EMBL" id="PIC12355.1"/>
    </source>
</evidence>
<dbReference type="AlphaFoldDB" id="A0A2G5SBA0"/>
<sequence length="86" mass="10272">MDKRQKRVYYLLPKCQEGENAQPATPIAFNFETELWKKTYQMKHAEKFERSVAMLMEMEMLNKVEAEKKLINLLIKVSLIRKHQSV</sequence>
<keyword evidence="2" id="KW-1185">Reference proteome</keyword>
<organism evidence="1 2">
    <name type="scientific">Caenorhabditis nigoni</name>
    <dbReference type="NCBI Taxonomy" id="1611254"/>
    <lineage>
        <taxon>Eukaryota</taxon>
        <taxon>Metazoa</taxon>
        <taxon>Ecdysozoa</taxon>
        <taxon>Nematoda</taxon>
        <taxon>Chromadorea</taxon>
        <taxon>Rhabditida</taxon>
        <taxon>Rhabditina</taxon>
        <taxon>Rhabditomorpha</taxon>
        <taxon>Rhabditoidea</taxon>
        <taxon>Rhabditidae</taxon>
        <taxon>Peloderinae</taxon>
        <taxon>Caenorhabditis</taxon>
    </lineage>
</organism>
<reference evidence="2" key="1">
    <citation type="submission" date="2017-10" db="EMBL/GenBank/DDBJ databases">
        <title>Rapid genome shrinkage in a self-fertile nematode reveals novel sperm competition proteins.</title>
        <authorList>
            <person name="Yin D."/>
            <person name="Schwarz E.M."/>
            <person name="Thomas C.G."/>
            <person name="Felde R.L."/>
            <person name="Korf I.F."/>
            <person name="Cutter A.D."/>
            <person name="Schartner C.M."/>
            <person name="Ralston E.J."/>
            <person name="Meyer B.J."/>
            <person name="Haag E.S."/>
        </authorList>
    </citation>
    <scope>NUCLEOTIDE SEQUENCE [LARGE SCALE GENOMIC DNA]</scope>
    <source>
        <strain evidence="2">JU1422</strain>
    </source>
</reference>
<gene>
    <name evidence="1" type="ORF">B9Z55_028492</name>
</gene>
<comment type="caution">
    <text evidence="1">The sequence shown here is derived from an EMBL/GenBank/DDBJ whole genome shotgun (WGS) entry which is preliminary data.</text>
</comment>
<protein>
    <submittedName>
        <fullName evidence="1">Uncharacterized protein</fullName>
    </submittedName>
</protein>
<dbReference type="Proteomes" id="UP000230233">
    <property type="component" value="Unassembled WGS sequence"/>
</dbReference>
<dbReference type="EMBL" id="PDUG01000024">
    <property type="protein sequence ID" value="PIC12355.1"/>
    <property type="molecule type" value="Genomic_DNA"/>
</dbReference>
<accession>A0A2G5SBA0</accession>
<proteinExistence type="predicted"/>
<evidence type="ECO:0000313" key="2">
    <source>
        <dbReference type="Proteomes" id="UP000230233"/>
    </source>
</evidence>
<name>A0A2G5SBA0_9PELO</name>